<dbReference type="InterPro" id="IPR036237">
    <property type="entry name" value="Xyl_isomerase-like_sf"/>
</dbReference>
<dbReference type="PANTHER" id="PTHR12110">
    <property type="entry name" value="HYDROXYPYRUVATE ISOMERASE"/>
    <property type="match status" value="1"/>
</dbReference>
<dbReference type="AlphaFoldDB" id="A0A0E3JWV3"/>
<reference evidence="2 3" key="1">
    <citation type="journal article" date="2015" name="J. Biotechnol.">
        <title>Complete genome sequence of a malodorant-producing acetogen, Clostridium scatologenes ATCC 25775(T).</title>
        <authorList>
            <person name="Zhu Z."/>
            <person name="Guo T."/>
            <person name="Zheng H."/>
            <person name="Song T."/>
            <person name="Ouyang P."/>
            <person name="Xie J."/>
        </authorList>
    </citation>
    <scope>NUCLEOTIDE SEQUENCE [LARGE SCALE GENOMIC DNA]</scope>
    <source>
        <strain evidence="2 3">ATCC 25775</strain>
    </source>
</reference>
<dbReference type="Pfam" id="PF01261">
    <property type="entry name" value="AP_endonuc_2"/>
    <property type="match status" value="1"/>
</dbReference>
<dbReference type="InterPro" id="IPR050312">
    <property type="entry name" value="IolE/XylAMocC-like"/>
</dbReference>
<dbReference type="Proteomes" id="UP000033115">
    <property type="component" value="Chromosome"/>
</dbReference>
<name>A0A0E3JWV3_CLOSL</name>
<keyword evidence="2" id="KW-0413">Isomerase</keyword>
<gene>
    <name evidence="2" type="ORF">CSCA_0424</name>
</gene>
<keyword evidence="3" id="KW-1185">Reference proteome</keyword>
<dbReference type="GO" id="GO:0016853">
    <property type="term" value="F:isomerase activity"/>
    <property type="evidence" value="ECO:0007669"/>
    <property type="project" value="UniProtKB-KW"/>
</dbReference>
<dbReference type="Gene3D" id="3.20.20.150">
    <property type="entry name" value="Divalent-metal-dependent TIM barrel enzymes"/>
    <property type="match status" value="1"/>
</dbReference>
<evidence type="ECO:0000313" key="3">
    <source>
        <dbReference type="Proteomes" id="UP000033115"/>
    </source>
</evidence>
<proteinExistence type="predicted"/>
<dbReference type="InterPro" id="IPR013022">
    <property type="entry name" value="Xyl_isomerase-like_TIM-brl"/>
</dbReference>
<dbReference type="PANTHER" id="PTHR12110:SF21">
    <property type="entry name" value="XYLOSE ISOMERASE-LIKE TIM BARREL DOMAIN-CONTAINING PROTEIN"/>
    <property type="match status" value="1"/>
</dbReference>
<evidence type="ECO:0000259" key="1">
    <source>
        <dbReference type="Pfam" id="PF01261"/>
    </source>
</evidence>
<dbReference type="EMBL" id="CP009933">
    <property type="protein sequence ID" value="AKA67549.1"/>
    <property type="molecule type" value="Genomic_DNA"/>
</dbReference>
<dbReference type="STRING" id="1548.CSCA_0424"/>
<evidence type="ECO:0000313" key="2">
    <source>
        <dbReference type="EMBL" id="AKA67549.1"/>
    </source>
</evidence>
<accession>A0A0E3JWV3</accession>
<dbReference type="HOGENOM" id="CLU_050006_8_0_9"/>
<dbReference type="SUPFAM" id="SSF51658">
    <property type="entry name" value="Xylose isomerase-like"/>
    <property type="match status" value="1"/>
</dbReference>
<dbReference type="KEGG" id="csq:CSCA_0424"/>
<protein>
    <submittedName>
        <fullName evidence="2">Sugar phosphate isomerases/epimerase</fullName>
    </submittedName>
</protein>
<sequence length="266" mass="30211">MKFGVCVNMLKNTPTDTGIGFVEKIAEFGYDYIELPLYEIMMLSEAEFDGLKARLKSARIPCRVCNNFFPKNLKLTGPDVDHKSVRKYHTAAIKRASLLGVKFIVFGSPWAKAVPVGFSKNEAYQQLVELNKEIASVAAKYNIVIALEHNNKAETNILNQLHEVGKLAECVNHPNIKVLVDYFHIAAENEPILNVVHYGANIVHTHFARYEGRRYPKDMSEDKNYQTFINALKRIHYDGGVSIEAYSDDFDLDALATLKFFKENFK</sequence>
<organism evidence="2 3">
    <name type="scientific">Clostridium scatologenes</name>
    <dbReference type="NCBI Taxonomy" id="1548"/>
    <lineage>
        <taxon>Bacteria</taxon>
        <taxon>Bacillati</taxon>
        <taxon>Bacillota</taxon>
        <taxon>Clostridia</taxon>
        <taxon>Eubacteriales</taxon>
        <taxon>Clostridiaceae</taxon>
        <taxon>Clostridium</taxon>
    </lineage>
</organism>
<dbReference type="RefSeq" id="WP_029160628.1">
    <property type="nucleotide sequence ID" value="NZ_CP009933.1"/>
</dbReference>
<feature type="domain" description="Xylose isomerase-like TIM barrel" evidence="1">
    <location>
        <begin position="22"/>
        <end position="260"/>
    </location>
</feature>